<sequence length="609" mass="68380">MTDSTLGRTVAERLRHARMIALGDRKNPLCITPALIGTRNDESQLSINTNLMPFVVDYDSSSLPATMTITGRGAMAMPFDNDSPQWFCQMNHILPPSLEDSDTGVRGRSNGGLISLSWQTLRHDSELMDLPEQPEIIALVDAIQLANHPGKLVSALAVLRTHFSSSLLWCPGLGGPDNLAMLTWFGVDLHDFTRSRQAESLGFLLTSDGARKPSEGYDEDSDIGAQYNEWKREISAVKSALKSGTLRQLVEKRSLNSPKLVEHLRYHDRLMCEQFSDEGEISINGAPLRRFVKYGMKWRCHSPVSRQDPLIVDWIQRIISDYRTPTEQSEVLVLLPCSARKPYSMSQSHRRFRGSLRHRPLHEVMVTSPLGVVPRELEELWPASHYDIPVTGEWDGDELATIQKCVKSLVSNNGYKRIINHSGINFDSDEIGVEIIDTRQGEGAGSHEALARLKQASEDAAKKFHPDYRMNEKQQLLIKMRSISRWLHNNDDWLENAHVGGKPPRWKILEGKQQLAMWHPQDGRFAFPKGTLPSLAKCGTLSEVHLEDGPKLEGDIFSPMVSKVFGDIRVGDEVLLFRAGNLLGSARSVTAKWEYFGSPGRVAKTKHRL</sequence>
<dbReference type="Gene3D" id="3.40.50.10630">
    <property type="entry name" value="Uracil-DNA glycosylase-like"/>
    <property type="match status" value="1"/>
</dbReference>
<feature type="domain" description="DUF5591" evidence="2">
    <location>
        <begin position="311"/>
        <end position="456"/>
    </location>
</feature>
<dbReference type="InterPro" id="IPR036895">
    <property type="entry name" value="Uracil-DNA_glycosylase-like_sf"/>
</dbReference>
<organism evidence="3">
    <name type="scientific">uncultured marine group II/III euryarchaeote KM3_159_H12</name>
    <dbReference type="NCBI Taxonomy" id="1457909"/>
    <lineage>
        <taxon>Archaea</taxon>
        <taxon>Methanobacteriati</taxon>
        <taxon>Methanobacteriota</taxon>
        <taxon>environmental samples</taxon>
    </lineage>
</organism>
<evidence type="ECO:0000256" key="1">
    <source>
        <dbReference type="ARBA" id="ARBA00022694"/>
    </source>
</evidence>
<accession>A0A075GHS7</accession>
<dbReference type="EMBL" id="KF900659">
    <property type="protein sequence ID" value="AIF02735.1"/>
    <property type="molecule type" value="Genomic_DNA"/>
</dbReference>
<dbReference type="SUPFAM" id="SSF51713">
    <property type="entry name" value="tRNA-guanine transglycosylase"/>
    <property type="match status" value="1"/>
</dbReference>
<evidence type="ECO:0000313" key="3">
    <source>
        <dbReference type="EMBL" id="AIF02735.1"/>
    </source>
</evidence>
<dbReference type="InterPro" id="IPR040777">
    <property type="entry name" value="DUF5591"/>
</dbReference>
<evidence type="ECO:0000259" key="2">
    <source>
        <dbReference type="Pfam" id="PF17884"/>
    </source>
</evidence>
<dbReference type="AlphaFoldDB" id="A0A075GHS7"/>
<keyword evidence="1" id="KW-0819">tRNA processing</keyword>
<dbReference type="SUPFAM" id="SSF52141">
    <property type="entry name" value="Uracil-DNA glycosylase-like"/>
    <property type="match status" value="1"/>
</dbReference>
<dbReference type="PROSITE" id="PS50890">
    <property type="entry name" value="PUA"/>
    <property type="match status" value="1"/>
</dbReference>
<protein>
    <submittedName>
        <fullName evidence="3">PUA domain-containing protein</fullName>
    </submittedName>
</protein>
<reference evidence="3" key="1">
    <citation type="journal article" date="2014" name="Genome Biol. Evol.">
        <title>Pangenome evidence for extensive interdomain horizontal transfer affecting lineage core and shell genes in uncultured planktonic thaumarchaeota and euryarchaeota.</title>
        <authorList>
            <person name="Deschamps P."/>
            <person name="Zivanovic Y."/>
            <person name="Moreira D."/>
            <person name="Rodriguez-Valera F."/>
            <person name="Lopez-Garcia P."/>
        </authorList>
    </citation>
    <scope>NUCLEOTIDE SEQUENCE</scope>
</reference>
<dbReference type="GO" id="GO:0006400">
    <property type="term" value="P:tRNA modification"/>
    <property type="evidence" value="ECO:0007669"/>
    <property type="project" value="InterPro"/>
</dbReference>
<name>A0A075GHS7_9EURY</name>
<dbReference type="Pfam" id="PF17884">
    <property type="entry name" value="DUF5591"/>
    <property type="match status" value="1"/>
</dbReference>
<proteinExistence type="predicted"/>
<dbReference type="InterPro" id="IPR036511">
    <property type="entry name" value="TGT-like_sf"/>
</dbReference>